<protein>
    <submittedName>
        <fullName evidence="2">Uncharacterized protein</fullName>
    </submittedName>
</protein>
<dbReference type="AlphaFoldDB" id="A0A8T0WDX0"/>
<comment type="caution">
    <text evidence="2">The sequence shown here is derived from an EMBL/GenBank/DDBJ whole genome shotgun (WGS) entry which is preliminary data.</text>
</comment>
<dbReference type="EMBL" id="CM029039">
    <property type="protein sequence ID" value="KAG2646030.1"/>
    <property type="molecule type" value="Genomic_DNA"/>
</dbReference>
<dbReference type="Proteomes" id="UP000823388">
    <property type="component" value="Chromosome 2K"/>
</dbReference>
<gene>
    <name evidence="2" type="ORF">PVAP13_2KG475300</name>
</gene>
<feature type="region of interest" description="Disordered" evidence="1">
    <location>
        <begin position="30"/>
        <end position="80"/>
    </location>
</feature>
<organism evidence="2 3">
    <name type="scientific">Panicum virgatum</name>
    <name type="common">Blackwell switchgrass</name>
    <dbReference type="NCBI Taxonomy" id="38727"/>
    <lineage>
        <taxon>Eukaryota</taxon>
        <taxon>Viridiplantae</taxon>
        <taxon>Streptophyta</taxon>
        <taxon>Embryophyta</taxon>
        <taxon>Tracheophyta</taxon>
        <taxon>Spermatophyta</taxon>
        <taxon>Magnoliopsida</taxon>
        <taxon>Liliopsida</taxon>
        <taxon>Poales</taxon>
        <taxon>Poaceae</taxon>
        <taxon>PACMAD clade</taxon>
        <taxon>Panicoideae</taxon>
        <taxon>Panicodae</taxon>
        <taxon>Paniceae</taxon>
        <taxon>Panicinae</taxon>
        <taxon>Panicum</taxon>
        <taxon>Panicum sect. Hiantes</taxon>
    </lineage>
</organism>
<dbReference type="PANTHER" id="PTHR34379:SF6">
    <property type="entry name" value="PROTEIN 3F"/>
    <property type="match status" value="1"/>
</dbReference>
<accession>A0A8T0WDX0</accession>
<evidence type="ECO:0000313" key="3">
    <source>
        <dbReference type="Proteomes" id="UP000823388"/>
    </source>
</evidence>
<sequence>MRLFVCFGGSAAVVDDDAAGGIEAAAAASARRRRHQRGSSSSFRGKFFLSGSRSKGTTRKPSSGPEPSPPSEEKERAGDADAAWGLHTASWSVPSSALLSSEESLDLDPCSATSRSSASASASALVSGVFFPPPAPKREASSKGSLTSSPAAGAAAVVLCLLMVVFCGRVGATVLTSTALYLFPRRWPGRPTHKEGGVESMERDAEAEMVNREGGYGNTEGFLVMNRNS</sequence>
<reference evidence="2 3" key="1">
    <citation type="submission" date="2020-05" db="EMBL/GenBank/DDBJ databases">
        <title>WGS assembly of Panicum virgatum.</title>
        <authorList>
            <person name="Lovell J.T."/>
            <person name="Jenkins J."/>
            <person name="Shu S."/>
            <person name="Juenger T.E."/>
            <person name="Schmutz J."/>
        </authorList>
    </citation>
    <scope>NUCLEOTIDE SEQUENCE [LARGE SCALE GENOMIC DNA]</scope>
    <source>
        <strain evidence="3">cv. AP13</strain>
    </source>
</reference>
<evidence type="ECO:0000313" key="2">
    <source>
        <dbReference type="EMBL" id="KAG2646030.1"/>
    </source>
</evidence>
<keyword evidence="3" id="KW-1185">Reference proteome</keyword>
<evidence type="ECO:0000256" key="1">
    <source>
        <dbReference type="SAM" id="MobiDB-lite"/>
    </source>
</evidence>
<dbReference type="OrthoDB" id="695412at2759"/>
<name>A0A8T0WDX0_PANVG</name>
<feature type="compositionally biased region" description="Low complexity" evidence="1">
    <location>
        <begin position="38"/>
        <end position="63"/>
    </location>
</feature>
<proteinExistence type="predicted"/>
<dbReference type="InterPro" id="IPR040411">
    <property type="entry name" value="At5g23160-like"/>
</dbReference>
<dbReference type="PANTHER" id="PTHR34379">
    <property type="entry name" value="OS07G0553800 PROTEIN"/>
    <property type="match status" value="1"/>
</dbReference>